<evidence type="ECO:0000256" key="7">
    <source>
        <dbReference type="ARBA" id="ARBA00023136"/>
    </source>
</evidence>
<evidence type="ECO:0000256" key="6">
    <source>
        <dbReference type="ARBA" id="ARBA00022989"/>
    </source>
</evidence>
<name>A0A833HN34_9FIRM</name>
<gene>
    <name evidence="9" type="ORF">F8153_10115</name>
</gene>
<evidence type="ECO:0000256" key="5">
    <source>
        <dbReference type="ARBA" id="ARBA00022801"/>
    </source>
</evidence>
<dbReference type="InterPro" id="IPR006741">
    <property type="entry name" value="AgrB"/>
</dbReference>
<keyword evidence="2" id="KW-0673">Quorum sensing</keyword>
<evidence type="ECO:0000256" key="3">
    <source>
        <dbReference type="ARBA" id="ARBA00022670"/>
    </source>
</evidence>
<dbReference type="Pfam" id="PF04647">
    <property type="entry name" value="AgrB"/>
    <property type="match status" value="1"/>
</dbReference>
<sequence length="215" mass="24469">MIKNITIDSCIDKILSQLNKHSQIDEKQRIVLTYGTRIIINSVISYSLALLLALIIGVFKEVLIILFAVSILRGFSGGAHNSNIRNCAINGAIISNLLGLIVKYFLISKATLYSFIIVTFFIALWAIGKYAPADTPGKPITTITKRYQLKRRSFIVLSLWCFMCIYWFLRIPHVSIIIYASTLGILWQSMTLTKNGYKLYNKVDQILNLLFRRVE</sequence>
<evidence type="ECO:0000256" key="1">
    <source>
        <dbReference type="ARBA" id="ARBA00022475"/>
    </source>
</evidence>
<dbReference type="OrthoDB" id="2854767at2"/>
<protein>
    <submittedName>
        <fullName evidence="9">Accessory gene regulator B family protein</fullName>
    </submittedName>
</protein>
<keyword evidence="4 8" id="KW-0812">Transmembrane</keyword>
<evidence type="ECO:0000256" key="2">
    <source>
        <dbReference type="ARBA" id="ARBA00022654"/>
    </source>
</evidence>
<evidence type="ECO:0000313" key="10">
    <source>
        <dbReference type="Proteomes" id="UP000465601"/>
    </source>
</evidence>
<keyword evidence="10" id="KW-1185">Reference proteome</keyword>
<organism evidence="9 10">
    <name type="scientific">Alkaliphilus serpentinus</name>
    <dbReference type="NCBI Taxonomy" id="1482731"/>
    <lineage>
        <taxon>Bacteria</taxon>
        <taxon>Bacillati</taxon>
        <taxon>Bacillota</taxon>
        <taxon>Clostridia</taxon>
        <taxon>Peptostreptococcales</taxon>
        <taxon>Natronincolaceae</taxon>
        <taxon>Alkaliphilus</taxon>
    </lineage>
</organism>
<dbReference type="SMART" id="SM00793">
    <property type="entry name" value="AgrB"/>
    <property type="match status" value="1"/>
</dbReference>
<comment type="caution">
    <text evidence="9">The sequence shown here is derived from an EMBL/GenBank/DDBJ whole genome shotgun (WGS) entry which is preliminary data.</text>
</comment>
<feature type="transmembrane region" description="Helical" evidence="8">
    <location>
        <begin position="152"/>
        <end position="169"/>
    </location>
</feature>
<feature type="transmembrane region" description="Helical" evidence="8">
    <location>
        <begin position="48"/>
        <end position="75"/>
    </location>
</feature>
<proteinExistence type="predicted"/>
<dbReference type="RefSeq" id="WP_151866237.1">
    <property type="nucleotide sequence ID" value="NZ_WBZB01000036.1"/>
</dbReference>
<dbReference type="GO" id="GO:0009372">
    <property type="term" value="P:quorum sensing"/>
    <property type="evidence" value="ECO:0007669"/>
    <property type="project" value="UniProtKB-KW"/>
</dbReference>
<reference evidence="9 10" key="1">
    <citation type="submission" date="2019-10" db="EMBL/GenBank/DDBJ databases">
        <title>Alkaliphilus serpentinus sp. nov. and Alkaliphilus pronyensis sp. nov., two novel anaerobic alkaliphilic species isolated from the serpentinized-hosted hydrothermal field of the Prony Bay (New Caledonia).</title>
        <authorList>
            <person name="Postec A."/>
        </authorList>
    </citation>
    <scope>NUCLEOTIDE SEQUENCE [LARGE SCALE GENOMIC DNA]</scope>
    <source>
        <strain evidence="9 10">LacT</strain>
    </source>
</reference>
<dbReference type="GO" id="GO:0008233">
    <property type="term" value="F:peptidase activity"/>
    <property type="evidence" value="ECO:0007669"/>
    <property type="project" value="UniProtKB-KW"/>
</dbReference>
<accession>A0A833HN34</accession>
<keyword evidence="5" id="KW-0378">Hydrolase</keyword>
<evidence type="ECO:0000256" key="4">
    <source>
        <dbReference type="ARBA" id="ARBA00022692"/>
    </source>
</evidence>
<evidence type="ECO:0000256" key="8">
    <source>
        <dbReference type="SAM" id="Phobius"/>
    </source>
</evidence>
<keyword evidence="1" id="KW-1003">Cell membrane</keyword>
<feature type="transmembrane region" description="Helical" evidence="8">
    <location>
        <begin position="175"/>
        <end position="192"/>
    </location>
</feature>
<dbReference type="GO" id="GO:0006508">
    <property type="term" value="P:proteolysis"/>
    <property type="evidence" value="ECO:0007669"/>
    <property type="project" value="UniProtKB-KW"/>
</dbReference>
<dbReference type="GO" id="GO:0016020">
    <property type="term" value="C:membrane"/>
    <property type="evidence" value="ECO:0007669"/>
    <property type="project" value="InterPro"/>
</dbReference>
<evidence type="ECO:0000313" key="9">
    <source>
        <dbReference type="EMBL" id="KAB3529181.1"/>
    </source>
</evidence>
<dbReference type="EMBL" id="WBZB01000036">
    <property type="protein sequence ID" value="KAB3529181.1"/>
    <property type="molecule type" value="Genomic_DNA"/>
</dbReference>
<keyword evidence="6 8" id="KW-1133">Transmembrane helix</keyword>
<keyword evidence="3" id="KW-0645">Protease</keyword>
<keyword evidence="7 8" id="KW-0472">Membrane</keyword>
<feature type="transmembrane region" description="Helical" evidence="8">
    <location>
        <begin position="87"/>
        <end position="106"/>
    </location>
</feature>
<feature type="transmembrane region" description="Helical" evidence="8">
    <location>
        <begin position="112"/>
        <end position="131"/>
    </location>
</feature>
<dbReference type="Proteomes" id="UP000465601">
    <property type="component" value="Unassembled WGS sequence"/>
</dbReference>
<dbReference type="AlphaFoldDB" id="A0A833HN34"/>